<evidence type="ECO:0008006" key="4">
    <source>
        <dbReference type="Google" id="ProtNLM"/>
    </source>
</evidence>
<evidence type="ECO:0000313" key="2">
    <source>
        <dbReference type="EMBL" id="SMO97768.1"/>
    </source>
</evidence>
<dbReference type="EMBL" id="FXTP01000027">
    <property type="protein sequence ID" value="SMO97768.1"/>
    <property type="molecule type" value="Genomic_DNA"/>
</dbReference>
<evidence type="ECO:0000256" key="1">
    <source>
        <dbReference type="SAM" id="SignalP"/>
    </source>
</evidence>
<evidence type="ECO:0000313" key="3">
    <source>
        <dbReference type="Proteomes" id="UP000317557"/>
    </source>
</evidence>
<reference evidence="2 3" key="1">
    <citation type="submission" date="2017-05" db="EMBL/GenBank/DDBJ databases">
        <authorList>
            <person name="Varghese N."/>
            <person name="Submissions S."/>
        </authorList>
    </citation>
    <scope>NUCLEOTIDE SEQUENCE [LARGE SCALE GENOMIC DNA]</scope>
    <source>
        <strain evidence="2 3">DSM 21985</strain>
    </source>
</reference>
<accession>A0A521FNJ5</accession>
<gene>
    <name evidence="2" type="ORF">SAMN06265219_1272</name>
</gene>
<organism evidence="2 3">
    <name type="scientific">Gracilimonas mengyeensis</name>
    <dbReference type="NCBI Taxonomy" id="1302730"/>
    <lineage>
        <taxon>Bacteria</taxon>
        <taxon>Pseudomonadati</taxon>
        <taxon>Balneolota</taxon>
        <taxon>Balneolia</taxon>
        <taxon>Balneolales</taxon>
        <taxon>Balneolaceae</taxon>
        <taxon>Gracilimonas</taxon>
    </lineage>
</organism>
<protein>
    <recommendedName>
        <fullName evidence="4">DUF4249 domain-containing protein</fullName>
    </recommendedName>
</protein>
<dbReference type="Proteomes" id="UP000317557">
    <property type="component" value="Unassembled WGS sequence"/>
</dbReference>
<feature type="signal peptide" evidence="1">
    <location>
        <begin position="1"/>
        <end position="23"/>
    </location>
</feature>
<sequence length="306" mass="33997">MKNLLTLLLITAAAALVSCETYPQDDYEEYYVVEAYLVADRQLPHVRLSKTVPADEVYDFSQAAINNANVAIQLLESGPESTVEQTYSYSFSMQNPGIYWADVSHHVLPSRTYRLHITFPDSDDEITATTIIPGGFDILEGVRDTIVYQSSEQLEITVSESSYPGRQNIFIFNALSDNPVAENLTPVYFDFYEDGDEDPEDLELFANNSSGIINEGNFEKNPDGSITIDYPWIGIAYYGENKIVANTLDDNIYDFIRSQEVQLGGSTLSPGEIQNVIYNIEGGIGVFGALASDTVETFVKRNPAIN</sequence>
<dbReference type="Pfam" id="PF14054">
    <property type="entry name" value="DUF4249"/>
    <property type="match status" value="1"/>
</dbReference>
<dbReference type="RefSeq" id="WP_142456366.1">
    <property type="nucleotide sequence ID" value="NZ_FXTP01000027.1"/>
</dbReference>
<feature type="chain" id="PRO_5021779174" description="DUF4249 domain-containing protein" evidence="1">
    <location>
        <begin position="24"/>
        <end position="306"/>
    </location>
</feature>
<dbReference type="AlphaFoldDB" id="A0A521FNJ5"/>
<keyword evidence="1" id="KW-0732">Signal</keyword>
<proteinExistence type="predicted"/>
<dbReference type="OrthoDB" id="1523417at2"/>
<name>A0A521FNJ5_9BACT</name>
<dbReference type="PROSITE" id="PS51257">
    <property type="entry name" value="PROKAR_LIPOPROTEIN"/>
    <property type="match status" value="1"/>
</dbReference>
<keyword evidence="3" id="KW-1185">Reference proteome</keyword>
<dbReference type="InterPro" id="IPR025345">
    <property type="entry name" value="DUF4249"/>
</dbReference>